<feature type="compositionally biased region" description="Low complexity" evidence="1">
    <location>
        <begin position="45"/>
        <end position="56"/>
    </location>
</feature>
<name>A0ABP7RJI3_9PSEU</name>
<gene>
    <name evidence="2" type="ORF">GCM10022247_18330</name>
</gene>
<evidence type="ECO:0000313" key="3">
    <source>
        <dbReference type="Proteomes" id="UP001501747"/>
    </source>
</evidence>
<organism evidence="2 3">
    <name type="scientific">Allokutzneria multivorans</name>
    <dbReference type="NCBI Taxonomy" id="1142134"/>
    <lineage>
        <taxon>Bacteria</taxon>
        <taxon>Bacillati</taxon>
        <taxon>Actinomycetota</taxon>
        <taxon>Actinomycetes</taxon>
        <taxon>Pseudonocardiales</taxon>
        <taxon>Pseudonocardiaceae</taxon>
        <taxon>Allokutzneria</taxon>
    </lineage>
</organism>
<comment type="caution">
    <text evidence="2">The sequence shown here is derived from an EMBL/GenBank/DDBJ whole genome shotgun (WGS) entry which is preliminary data.</text>
</comment>
<reference evidence="3" key="1">
    <citation type="journal article" date="2019" name="Int. J. Syst. Evol. Microbiol.">
        <title>The Global Catalogue of Microorganisms (GCM) 10K type strain sequencing project: providing services to taxonomists for standard genome sequencing and annotation.</title>
        <authorList>
            <consortium name="The Broad Institute Genomics Platform"/>
            <consortium name="The Broad Institute Genome Sequencing Center for Infectious Disease"/>
            <person name="Wu L."/>
            <person name="Ma J."/>
        </authorList>
    </citation>
    <scope>NUCLEOTIDE SEQUENCE [LARGE SCALE GENOMIC DNA]</scope>
    <source>
        <strain evidence="3">JCM 17342</strain>
    </source>
</reference>
<evidence type="ECO:0000256" key="1">
    <source>
        <dbReference type="SAM" id="MobiDB-lite"/>
    </source>
</evidence>
<evidence type="ECO:0000313" key="2">
    <source>
        <dbReference type="EMBL" id="GAA3998473.1"/>
    </source>
</evidence>
<feature type="compositionally biased region" description="Polar residues" evidence="1">
    <location>
        <begin position="13"/>
        <end position="27"/>
    </location>
</feature>
<feature type="region of interest" description="Disordered" evidence="1">
    <location>
        <begin position="12"/>
        <end position="70"/>
    </location>
</feature>
<dbReference type="EMBL" id="BAABAL010000005">
    <property type="protein sequence ID" value="GAA3998473.1"/>
    <property type="molecule type" value="Genomic_DNA"/>
</dbReference>
<proteinExistence type="predicted"/>
<protein>
    <submittedName>
        <fullName evidence="2">Uncharacterized protein</fullName>
    </submittedName>
</protein>
<accession>A0ABP7RJI3</accession>
<sequence length="70" mass="6892">MCSISGSVFFPLPSQTGHGTSNTSSTAAPFPDVTARARKATEGRPAVVPGAPVGVPESAGNPGVDIGVKV</sequence>
<keyword evidence="3" id="KW-1185">Reference proteome</keyword>
<dbReference type="Proteomes" id="UP001501747">
    <property type="component" value="Unassembled WGS sequence"/>
</dbReference>